<accession>B1M793</accession>
<dbReference type="KEGG" id="mrd:Mrad2831_0164"/>
<dbReference type="EMBL" id="CP001001">
    <property type="protein sequence ID" value="ACB22191.1"/>
    <property type="molecule type" value="Genomic_DNA"/>
</dbReference>
<dbReference type="GeneID" id="6136464"/>
<dbReference type="AlphaFoldDB" id="B1M793"/>
<reference evidence="2 3" key="1">
    <citation type="submission" date="2008-03" db="EMBL/GenBank/DDBJ databases">
        <title>Complete sequence of chromosome of Methylobacterium radiotolerans JCM 2831.</title>
        <authorList>
            <consortium name="US DOE Joint Genome Institute"/>
            <person name="Copeland A."/>
            <person name="Lucas S."/>
            <person name="Lapidus A."/>
            <person name="Glavina del Rio T."/>
            <person name="Dalin E."/>
            <person name="Tice H."/>
            <person name="Bruce D."/>
            <person name="Goodwin L."/>
            <person name="Pitluck S."/>
            <person name="Kiss H."/>
            <person name="Brettin T."/>
            <person name="Detter J.C."/>
            <person name="Han C."/>
            <person name="Kuske C.R."/>
            <person name="Schmutz J."/>
            <person name="Larimer F."/>
            <person name="Land M."/>
            <person name="Hauser L."/>
            <person name="Kyrpides N."/>
            <person name="Mikhailova N."/>
            <person name="Marx C.J."/>
            <person name="Richardson P."/>
        </authorList>
    </citation>
    <scope>NUCLEOTIDE SEQUENCE [LARGE SCALE GENOMIC DNA]</scope>
    <source>
        <strain evidence="3">ATCC 27329 / DSM 1819 / JCM 2831 / NBRC 15690 / NCIMB 10815 / 0-1</strain>
    </source>
</reference>
<dbReference type="PANTHER" id="PTHR47129:SF1">
    <property type="entry name" value="NMRA-LIKE DOMAIN-CONTAINING PROTEIN"/>
    <property type="match status" value="1"/>
</dbReference>
<dbReference type="STRING" id="426355.Mrad2831_0164"/>
<dbReference type="PATRIC" id="fig|426355.14.peg.190"/>
<dbReference type="Gene3D" id="3.40.50.720">
    <property type="entry name" value="NAD(P)-binding Rossmann-like Domain"/>
    <property type="match status" value="1"/>
</dbReference>
<dbReference type="RefSeq" id="WP_012317189.1">
    <property type="nucleotide sequence ID" value="NC_010505.1"/>
</dbReference>
<evidence type="ECO:0000313" key="2">
    <source>
        <dbReference type="EMBL" id="ACB22191.1"/>
    </source>
</evidence>
<dbReference type="HOGENOM" id="CLU_007383_10_4_5"/>
<proteinExistence type="predicted"/>
<gene>
    <name evidence="2" type="ordered locus">Mrad2831_0164</name>
</gene>
<protein>
    <submittedName>
        <fullName evidence="2">NmrA family protein</fullName>
    </submittedName>
</protein>
<organism evidence="2 3">
    <name type="scientific">Methylobacterium radiotolerans (strain ATCC 27329 / DSM 1819 / JCM 2831 / NBRC 15690 / NCIMB 10815 / 0-1)</name>
    <dbReference type="NCBI Taxonomy" id="426355"/>
    <lineage>
        <taxon>Bacteria</taxon>
        <taxon>Pseudomonadati</taxon>
        <taxon>Pseudomonadota</taxon>
        <taxon>Alphaproteobacteria</taxon>
        <taxon>Hyphomicrobiales</taxon>
        <taxon>Methylobacteriaceae</taxon>
        <taxon>Methylobacterium</taxon>
    </lineage>
</organism>
<dbReference type="Pfam" id="PF05368">
    <property type="entry name" value="NmrA"/>
    <property type="match status" value="1"/>
</dbReference>
<dbReference type="PANTHER" id="PTHR47129">
    <property type="entry name" value="QUINONE OXIDOREDUCTASE 2"/>
    <property type="match status" value="1"/>
</dbReference>
<feature type="domain" description="NmrA-like" evidence="1">
    <location>
        <begin position="11"/>
        <end position="249"/>
    </location>
</feature>
<dbReference type="SUPFAM" id="SSF51735">
    <property type="entry name" value="NAD(P)-binding Rossmann-fold domains"/>
    <property type="match status" value="1"/>
</dbReference>
<name>B1M793_METRJ</name>
<dbReference type="OrthoDB" id="7771794at2"/>
<dbReference type="Proteomes" id="UP000006589">
    <property type="component" value="Chromosome"/>
</dbReference>
<dbReference type="InterPro" id="IPR008030">
    <property type="entry name" value="NmrA-like"/>
</dbReference>
<evidence type="ECO:0000313" key="3">
    <source>
        <dbReference type="Proteomes" id="UP000006589"/>
    </source>
</evidence>
<evidence type="ECO:0000259" key="1">
    <source>
        <dbReference type="Pfam" id="PF05368"/>
    </source>
</evidence>
<sequence length="294" mass="30520">MTRTDYPSYFVTGATGQLGRQVIAALLERIPAGAVVAGARDIEGESARSLRSLGVAVRRADYADPTSLDAAFQGIQRLLLISSSEIGRRVAQHRNVIDSAGRTGVGLIAYTSVLHADTSALALAEEHRQTERLLADSGVPFVVLRNGWYTENYAAGIAPALAHGAVLGCAGDGRIASAARVDYAAAAAAVLTAEGQGGRIYELAGDESYTLTEFAAAIAAAAGRPVAYRDLPQAEYRAALVAAGIPSDFAALLADSDAAAARGALDDDTRQLSALIGRPTTPYRSTVHDAVARL</sequence>
<dbReference type="eggNOG" id="COG0702">
    <property type="taxonomic scope" value="Bacteria"/>
</dbReference>
<dbReference type="InterPro" id="IPR052718">
    <property type="entry name" value="NmrA-type_oxidoreductase"/>
</dbReference>
<dbReference type="Gene3D" id="3.90.25.10">
    <property type="entry name" value="UDP-galactose 4-epimerase, domain 1"/>
    <property type="match status" value="1"/>
</dbReference>
<dbReference type="InterPro" id="IPR036291">
    <property type="entry name" value="NAD(P)-bd_dom_sf"/>
</dbReference>